<gene>
    <name evidence="1" type="ORF">B5G41_01845</name>
</gene>
<dbReference type="EMBL" id="NFHB01000001">
    <property type="protein sequence ID" value="OUN05066.1"/>
    <property type="molecule type" value="Genomic_DNA"/>
</dbReference>
<evidence type="ECO:0008006" key="3">
    <source>
        <dbReference type="Google" id="ProtNLM"/>
    </source>
</evidence>
<dbReference type="Pfam" id="PF14060">
    <property type="entry name" value="DUF4252"/>
    <property type="match status" value="1"/>
</dbReference>
<reference evidence="2" key="1">
    <citation type="submission" date="2017-04" db="EMBL/GenBank/DDBJ databases">
        <title>Function of individual gut microbiota members based on whole genome sequencing of pure cultures obtained from chicken caecum.</title>
        <authorList>
            <person name="Medvecky M."/>
            <person name="Cejkova D."/>
            <person name="Polansky O."/>
            <person name="Karasova D."/>
            <person name="Kubasova T."/>
            <person name="Cizek A."/>
            <person name="Rychlik I."/>
        </authorList>
    </citation>
    <scope>NUCLEOTIDE SEQUENCE [LARGE SCALE GENOMIC DNA]</scope>
    <source>
        <strain evidence="2">An90</strain>
    </source>
</reference>
<dbReference type="AlphaFoldDB" id="A0A1Y3QZH6"/>
<comment type="caution">
    <text evidence="1">The sequence shown here is derived from an EMBL/GenBank/DDBJ whole genome shotgun (WGS) entry which is preliminary data.</text>
</comment>
<evidence type="ECO:0000313" key="2">
    <source>
        <dbReference type="Proteomes" id="UP000195772"/>
    </source>
</evidence>
<dbReference type="InterPro" id="IPR025348">
    <property type="entry name" value="DUF4252"/>
</dbReference>
<proteinExistence type="predicted"/>
<organism evidence="1 2">
    <name type="scientific">Alistipes onderdonkii</name>
    <dbReference type="NCBI Taxonomy" id="328813"/>
    <lineage>
        <taxon>Bacteria</taxon>
        <taxon>Pseudomonadati</taxon>
        <taxon>Bacteroidota</taxon>
        <taxon>Bacteroidia</taxon>
        <taxon>Bacteroidales</taxon>
        <taxon>Rikenellaceae</taxon>
        <taxon>Alistipes</taxon>
    </lineage>
</organism>
<sequence>MTLSLFLPNLVSAQSSFMNDFFKRYETAEGFSSVSLGAKMMQTMSRQAAEHGDKGLAVLLEDIQYIRIVALAGGDGEQLVRDAEAAVASERKFREAASTTEDGQTTKFYIRETALAVKSELVMITYGAKETVVVNIYGVFDLKQIARLSSIRPQ</sequence>
<accession>A0A1Y3QZH6</accession>
<dbReference type="Proteomes" id="UP000195772">
    <property type="component" value="Unassembled WGS sequence"/>
</dbReference>
<evidence type="ECO:0000313" key="1">
    <source>
        <dbReference type="EMBL" id="OUN05066.1"/>
    </source>
</evidence>
<name>A0A1Y3QZH6_9BACT</name>
<protein>
    <recommendedName>
        <fullName evidence="3">DUF4252 domain-containing protein</fullName>
    </recommendedName>
</protein>